<dbReference type="OrthoDB" id="8230589at2"/>
<dbReference type="AlphaFoldDB" id="A0A2S7K5X7"/>
<dbReference type="RefSeq" id="WP_104829134.1">
    <property type="nucleotide sequence ID" value="NZ_PJCH01000005.1"/>
</dbReference>
<evidence type="ECO:0000313" key="3">
    <source>
        <dbReference type="EMBL" id="PQA87889.1"/>
    </source>
</evidence>
<protein>
    <submittedName>
        <fullName evidence="3">Pilus assembly protein</fullName>
    </submittedName>
</protein>
<gene>
    <name evidence="3" type="ORF">CW354_05940</name>
</gene>
<organism evidence="3 4">
    <name type="scientific">Hyphococcus luteus</name>
    <dbReference type="NCBI Taxonomy" id="2058213"/>
    <lineage>
        <taxon>Bacteria</taxon>
        <taxon>Pseudomonadati</taxon>
        <taxon>Pseudomonadota</taxon>
        <taxon>Alphaproteobacteria</taxon>
        <taxon>Parvularculales</taxon>
        <taxon>Parvularculaceae</taxon>
        <taxon>Hyphococcus</taxon>
    </lineage>
</organism>
<feature type="transmembrane region" description="Helical" evidence="1">
    <location>
        <begin position="21"/>
        <end position="47"/>
    </location>
</feature>
<evidence type="ECO:0000256" key="1">
    <source>
        <dbReference type="SAM" id="Phobius"/>
    </source>
</evidence>
<keyword evidence="1" id="KW-1133">Transmembrane helix</keyword>
<keyword evidence="4" id="KW-1185">Reference proteome</keyword>
<keyword evidence="1" id="KW-0812">Transmembrane</keyword>
<comment type="caution">
    <text evidence="3">The sequence shown here is derived from an EMBL/GenBank/DDBJ whole genome shotgun (WGS) entry which is preliminary data.</text>
</comment>
<dbReference type="EMBL" id="PJCH01000005">
    <property type="protein sequence ID" value="PQA87889.1"/>
    <property type="molecule type" value="Genomic_DNA"/>
</dbReference>
<evidence type="ECO:0000259" key="2">
    <source>
        <dbReference type="Pfam" id="PF07811"/>
    </source>
</evidence>
<feature type="domain" description="TadE-like" evidence="2">
    <location>
        <begin position="19"/>
        <end position="60"/>
    </location>
</feature>
<dbReference type="Pfam" id="PF07811">
    <property type="entry name" value="TadE"/>
    <property type="match status" value="1"/>
</dbReference>
<evidence type="ECO:0000313" key="4">
    <source>
        <dbReference type="Proteomes" id="UP000239504"/>
    </source>
</evidence>
<dbReference type="InterPro" id="IPR012495">
    <property type="entry name" value="TadE-like_dom"/>
</dbReference>
<dbReference type="Proteomes" id="UP000239504">
    <property type="component" value="Unassembled WGS sequence"/>
</dbReference>
<proteinExistence type="predicted"/>
<name>A0A2S7K5X7_9PROT</name>
<reference evidence="3 4" key="1">
    <citation type="submission" date="2017-12" db="EMBL/GenBank/DDBJ databases">
        <authorList>
            <person name="Hurst M.R.H."/>
        </authorList>
    </citation>
    <scope>NUCLEOTIDE SEQUENCE [LARGE SCALE GENOMIC DNA]</scope>
    <source>
        <strain evidence="3 4">SY-3-19</strain>
    </source>
</reference>
<accession>A0A2S7K5X7</accession>
<keyword evidence="1" id="KW-0472">Membrane</keyword>
<sequence>MSMMKSTSRRKPGPETTAGVAAIEFALLAPLLVVLLIGVVEIGLAAYQDMEVQNAAEAGALYAVRNGFDPDGIETAMENATGLSGVTAGAAPLSFCGCPGLDGVTVISCDFTCPGGDAPGDYVKVEASFEHHTILPYPWVSSPVVLTGESTVRLK</sequence>